<dbReference type="EMBL" id="BGPR01094165">
    <property type="protein sequence ID" value="GBM33698.1"/>
    <property type="molecule type" value="Genomic_DNA"/>
</dbReference>
<organism evidence="4 5">
    <name type="scientific">Araneus ventricosus</name>
    <name type="common">Orbweaver spider</name>
    <name type="synonym">Epeira ventricosa</name>
    <dbReference type="NCBI Taxonomy" id="182803"/>
    <lineage>
        <taxon>Eukaryota</taxon>
        <taxon>Metazoa</taxon>
        <taxon>Ecdysozoa</taxon>
        <taxon>Arthropoda</taxon>
        <taxon>Chelicerata</taxon>
        <taxon>Arachnida</taxon>
        <taxon>Araneae</taxon>
        <taxon>Araneomorphae</taxon>
        <taxon>Entelegynae</taxon>
        <taxon>Araneoidea</taxon>
        <taxon>Araneidae</taxon>
        <taxon>Araneus</taxon>
    </lineage>
</organism>
<dbReference type="Proteomes" id="UP000499080">
    <property type="component" value="Unassembled WGS sequence"/>
</dbReference>
<dbReference type="EMBL" id="BGPR01094177">
    <property type="protein sequence ID" value="GBM33760.1"/>
    <property type="molecule type" value="Genomic_DNA"/>
</dbReference>
<keyword evidence="5" id="KW-1185">Reference proteome</keyword>
<name>A0A4Y2EX13_ARAVE</name>
<evidence type="ECO:0000313" key="4">
    <source>
        <dbReference type="EMBL" id="GBM33760.1"/>
    </source>
</evidence>
<dbReference type="EMBL" id="BGPR01094172">
    <property type="protein sequence ID" value="GBM33726.1"/>
    <property type="molecule type" value="Genomic_DNA"/>
</dbReference>
<reference evidence="4 5" key="1">
    <citation type="journal article" date="2019" name="Sci. Rep.">
        <title>Orb-weaving spider Araneus ventricosus genome elucidates the spidroin gene catalogue.</title>
        <authorList>
            <person name="Kono N."/>
            <person name="Nakamura H."/>
            <person name="Ohtoshi R."/>
            <person name="Moran D.A.P."/>
            <person name="Shinohara A."/>
            <person name="Yoshida Y."/>
            <person name="Fujiwara M."/>
            <person name="Mori M."/>
            <person name="Tomita M."/>
            <person name="Arakawa K."/>
        </authorList>
    </citation>
    <scope>NUCLEOTIDE SEQUENCE [LARGE SCALE GENOMIC DNA]</scope>
</reference>
<dbReference type="AlphaFoldDB" id="A0A4Y2EX13"/>
<dbReference type="EMBL" id="BGPR01094168">
    <property type="protein sequence ID" value="GBM33713.1"/>
    <property type="molecule type" value="Genomic_DNA"/>
</dbReference>
<proteinExistence type="predicted"/>
<accession>A0A4Y2EX13</accession>
<comment type="caution">
    <text evidence="4">The sequence shown here is derived from an EMBL/GenBank/DDBJ whole genome shotgun (WGS) entry which is preliminary data.</text>
</comment>
<protein>
    <submittedName>
        <fullName evidence="4">Uncharacterized protein</fullName>
    </submittedName>
</protein>
<gene>
    <name evidence="4" type="ORF">AVEN_109209_1</name>
    <name evidence="1" type="ORF">AVEN_225588_1</name>
    <name evidence="2" type="ORF">AVEN_244043_1</name>
    <name evidence="3" type="ORF">AVEN_55700_1</name>
</gene>
<evidence type="ECO:0000313" key="5">
    <source>
        <dbReference type="Proteomes" id="UP000499080"/>
    </source>
</evidence>
<evidence type="ECO:0000313" key="3">
    <source>
        <dbReference type="EMBL" id="GBM33726.1"/>
    </source>
</evidence>
<evidence type="ECO:0000313" key="2">
    <source>
        <dbReference type="EMBL" id="GBM33713.1"/>
    </source>
</evidence>
<sequence length="124" mass="14203">MLHHFWKLIVSYLVRNYSQASKSWAFATLRAENGIQNLTSAVFVADAVASDNEDTVNDYIFKDARYLASPATTDHETLFEVNGDIVYNYFQMPAQRKTINLVAKRFAYVTSIYQWKTTGVTISF</sequence>
<evidence type="ECO:0000313" key="1">
    <source>
        <dbReference type="EMBL" id="GBM33698.1"/>
    </source>
</evidence>